<protein>
    <submittedName>
        <fullName evidence="2">Uncharacterized protein</fullName>
    </submittedName>
</protein>
<dbReference type="Proteomes" id="UP001438707">
    <property type="component" value="Unassembled WGS sequence"/>
</dbReference>
<dbReference type="SUPFAM" id="SSF48452">
    <property type="entry name" value="TPR-like"/>
    <property type="match status" value="1"/>
</dbReference>
<dbReference type="NCBIfam" id="NF047558">
    <property type="entry name" value="TPR_END_plus"/>
    <property type="match status" value="1"/>
</dbReference>
<name>A0AAW1QUY6_9CHLO</name>
<evidence type="ECO:0000313" key="3">
    <source>
        <dbReference type="Proteomes" id="UP001438707"/>
    </source>
</evidence>
<dbReference type="Gene3D" id="1.25.40.10">
    <property type="entry name" value="Tetratricopeptide repeat domain"/>
    <property type="match status" value="1"/>
</dbReference>
<sequence>MNCTAGSRLNNAISSRVNPLAHLPAPSANRACFLAARKRAPGTASRPAPPAHRQRLPLLPAGSDPDFDTAEAEGIEEAPEDARGAIAVGLKFYKAGNYQKALELFGSAPGLPGTGTKRFRDKPAQSSDGEKMAALYNIACCHAQLGNMTEGLLSIAETLKLGYSDINQIRSDPDLERIREDSRFEQLLLKFKKSSRGGLLDNLMRGI</sequence>
<proteinExistence type="predicted"/>
<dbReference type="AlphaFoldDB" id="A0AAW1QUY6"/>
<organism evidence="2 3">
    <name type="scientific">Apatococcus lobatus</name>
    <dbReference type="NCBI Taxonomy" id="904363"/>
    <lineage>
        <taxon>Eukaryota</taxon>
        <taxon>Viridiplantae</taxon>
        <taxon>Chlorophyta</taxon>
        <taxon>core chlorophytes</taxon>
        <taxon>Trebouxiophyceae</taxon>
        <taxon>Chlorellales</taxon>
        <taxon>Chlorellaceae</taxon>
        <taxon>Apatococcus</taxon>
    </lineage>
</organism>
<gene>
    <name evidence="2" type="ORF">WJX74_009904</name>
</gene>
<dbReference type="InterPro" id="IPR011990">
    <property type="entry name" value="TPR-like_helical_dom_sf"/>
</dbReference>
<evidence type="ECO:0000256" key="1">
    <source>
        <dbReference type="SAM" id="MobiDB-lite"/>
    </source>
</evidence>
<accession>A0AAW1QUY6</accession>
<dbReference type="EMBL" id="JALJOS010000025">
    <property type="protein sequence ID" value="KAK9825330.1"/>
    <property type="molecule type" value="Genomic_DNA"/>
</dbReference>
<reference evidence="2 3" key="1">
    <citation type="journal article" date="2024" name="Nat. Commun.">
        <title>Phylogenomics reveals the evolutionary origins of lichenization in chlorophyte algae.</title>
        <authorList>
            <person name="Puginier C."/>
            <person name="Libourel C."/>
            <person name="Otte J."/>
            <person name="Skaloud P."/>
            <person name="Haon M."/>
            <person name="Grisel S."/>
            <person name="Petersen M."/>
            <person name="Berrin J.G."/>
            <person name="Delaux P.M."/>
            <person name="Dal Grande F."/>
            <person name="Keller J."/>
        </authorList>
    </citation>
    <scope>NUCLEOTIDE SEQUENCE [LARGE SCALE GENOMIC DNA]</scope>
    <source>
        <strain evidence="2 3">SAG 2145</strain>
    </source>
</reference>
<keyword evidence="3" id="KW-1185">Reference proteome</keyword>
<feature type="region of interest" description="Disordered" evidence="1">
    <location>
        <begin position="38"/>
        <end position="69"/>
    </location>
</feature>
<comment type="caution">
    <text evidence="2">The sequence shown here is derived from an EMBL/GenBank/DDBJ whole genome shotgun (WGS) entry which is preliminary data.</text>
</comment>
<evidence type="ECO:0000313" key="2">
    <source>
        <dbReference type="EMBL" id="KAK9825330.1"/>
    </source>
</evidence>